<dbReference type="Gene3D" id="1.25.40.20">
    <property type="entry name" value="Ankyrin repeat-containing domain"/>
    <property type="match status" value="1"/>
</dbReference>
<dbReference type="InterPro" id="IPR020941">
    <property type="entry name" value="SUFU-like_domain"/>
</dbReference>
<feature type="repeat" description="ANK" evidence="3">
    <location>
        <begin position="104"/>
        <end position="136"/>
    </location>
</feature>
<reference evidence="5 6" key="1">
    <citation type="submission" date="2020-08" db="EMBL/GenBank/DDBJ databases">
        <title>A Genomic Blueprint of the Chicken Gut Microbiome.</title>
        <authorList>
            <person name="Gilroy R."/>
            <person name="Ravi A."/>
            <person name="Getino M."/>
            <person name="Pursley I."/>
            <person name="Horton D.L."/>
            <person name="Alikhan N.-F."/>
            <person name="Baker D."/>
            <person name="Gharbi K."/>
            <person name="Hall N."/>
            <person name="Watson M."/>
            <person name="Adriaenssens E.M."/>
            <person name="Foster-Nyarko E."/>
            <person name="Jarju S."/>
            <person name="Secka A."/>
            <person name="Antonio M."/>
            <person name="Oren A."/>
            <person name="Chaudhuri R."/>
            <person name="La Ragione R.M."/>
            <person name="Hildebrand F."/>
            <person name="Pallen M.J."/>
        </authorList>
    </citation>
    <scope>NUCLEOTIDE SEQUENCE [LARGE SCALE GENOMIC DNA]</scope>
    <source>
        <strain evidence="5 6">Sa1YVA6</strain>
    </source>
</reference>
<evidence type="ECO:0000313" key="6">
    <source>
        <dbReference type="Proteomes" id="UP000600565"/>
    </source>
</evidence>
<dbReference type="Pfam" id="PF05076">
    <property type="entry name" value="SUFU"/>
    <property type="match status" value="1"/>
</dbReference>
<dbReference type="SMART" id="SM00248">
    <property type="entry name" value="ANK"/>
    <property type="match status" value="3"/>
</dbReference>
<evidence type="ECO:0000256" key="3">
    <source>
        <dbReference type="PROSITE-ProRule" id="PRU00023"/>
    </source>
</evidence>
<comment type="caution">
    <text evidence="5">The sequence shown here is derived from an EMBL/GenBank/DDBJ whole genome shotgun (WGS) entry which is preliminary data.</text>
</comment>
<dbReference type="Pfam" id="PF12796">
    <property type="entry name" value="Ank_2"/>
    <property type="match status" value="1"/>
</dbReference>
<protein>
    <submittedName>
        <fullName evidence="5">Suppressor of fused domain protein</fullName>
    </submittedName>
</protein>
<organism evidence="5 6">
    <name type="scientific">Solibacillus merdavium</name>
    <dbReference type="NCBI Taxonomy" id="2762218"/>
    <lineage>
        <taxon>Bacteria</taxon>
        <taxon>Bacillati</taxon>
        <taxon>Bacillota</taxon>
        <taxon>Bacilli</taxon>
        <taxon>Bacillales</taxon>
        <taxon>Caryophanaceae</taxon>
        <taxon>Solibacillus</taxon>
    </lineage>
</organism>
<evidence type="ECO:0000256" key="2">
    <source>
        <dbReference type="ARBA" id="ARBA00023043"/>
    </source>
</evidence>
<dbReference type="InterPro" id="IPR036770">
    <property type="entry name" value="Ankyrin_rpt-contain_sf"/>
</dbReference>
<dbReference type="PANTHER" id="PTHR24171:SF8">
    <property type="entry name" value="BRCA1-ASSOCIATED RING DOMAIN PROTEIN 1"/>
    <property type="match status" value="1"/>
</dbReference>
<keyword evidence="1" id="KW-0677">Repeat</keyword>
<dbReference type="PROSITE" id="PS50088">
    <property type="entry name" value="ANK_REPEAT"/>
    <property type="match status" value="3"/>
</dbReference>
<sequence length="377" mass="41904">MGNIQLAKEIRTAIKQNNVEKVVELIGSDMELMNIVTPFGTWLHVAAKHGKLEIVKRLIDLGADINRRGGVFGGGAMNEAASKGHLDIVECLLSSGAEMDVSEPERNPLFAAILGGHIDIVNLLIENGIDIHVKYTGESMKNMDALAFAHERGQKEIAILLGSAKKEVYNDTAQNETTEMLDYIREHFGPIYQTISEIVPGSKVAVHIHIILPTKEQDFITLVTTGMSDVAMDETEESTGVKYAELVLKLPANWPIRKDDMANNNHYWPLKWLRMVAHIPHSYDGWLEAGVILPNGEPPMPFAANTALSCILLKETEAGRFIDSVNRVIDFFTLLPIYEEERQIALQKGSDYLIETFDEYGISDVLNLKRKNIGLDG</sequence>
<feature type="repeat" description="ANK" evidence="3">
    <location>
        <begin position="72"/>
        <end position="104"/>
    </location>
</feature>
<accession>A0ABR8XRX2</accession>
<feature type="domain" description="Suppressor of fused-like" evidence="4">
    <location>
        <begin position="206"/>
        <end position="371"/>
    </location>
</feature>
<dbReference type="InterPro" id="IPR002110">
    <property type="entry name" value="Ankyrin_rpt"/>
</dbReference>
<dbReference type="PANTHER" id="PTHR24171">
    <property type="entry name" value="ANKYRIN REPEAT DOMAIN-CONTAINING PROTEIN 39-RELATED"/>
    <property type="match status" value="1"/>
</dbReference>
<evidence type="ECO:0000256" key="1">
    <source>
        <dbReference type="ARBA" id="ARBA00022737"/>
    </source>
</evidence>
<proteinExistence type="predicted"/>
<dbReference type="RefSeq" id="WP_191705179.1">
    <property type="nucleotide sequence ID" value="NZ_JACSPW010000020.1"/>
</dbReference>
<keyword evidence="6" id="KW-1185">Reference proteome</keyword>
<dbReference type="PROSITE" id="PS50297">
    <property type="entry name" value="ANK_REP_REGION"/>
    <property type="match status" value="3"/>
</dbReference>
<dbReference type="EMBL" id="JACSPW010000020">
    <property type="protein sequence ID" value="MBD8034690.1"/>
    <property type="molecule type" value="Genomic_DNA"/>
</dbReference>
<feature type="repeat" description="ANK" evidence="3">
    <location>
        <begin position="41"/>
        <end position="70"/>
    </location>
</feature>
<dbReference type="SUPFAM" id="SSF48403">
    <property type="entry name" value="Ankyrin repeat"/>
    <property type="match status" value="1"/>
</dbReference>
<dbReference type="Proteomes" id="UP000600565">
    <property type="component" value="Unassembled WGS sequence"/>
</dbReference>
<evidence type="ECO:0000259" key="4">
    <source>
        <dbReference type="Pfam" id="PF05076"/>
    </source>
</evidence>
<name>A0ABR8XRX2_9BACL</name>
<keyword evidence="2 3" id="KW-0040">ANK repeat</keyword>
<evidence type="ECO:0000313" key="5">
    <source>
        <dbReference type="EMBL" id="MBD8034690.1"/>
    </source>
</evidence>
<gene>
    <name evidence="5" type="ORF">H9632_16610</name>
</gene>